<gene>
    <name evidence="1" type="primary">ORF161981</name>
</gene>
<proteinExistence type="predicted"/>
<organism evidence="1">
    <name type="scientific">Arion vulgaris</name>
    <dbReference type="NCBI Taxonomy" id="1028688"/>
    <lineage>
        <taxon>Eukaryota</taxon>
        <taxon>Metazoa</taxon>
        <taxon>Spiralia</taxon>
        <taxon>Lophotrochozoa</taxon>
        <taxon>Mollusca</taxon>
        <taxon>Gastropoda</taxon>
        <taxon>Heterobranchia</taxon>
        <taxon>Euthyneura</taxon>
        <taxon>Panpulmonata</taxon>
        <taxon>Eupulmonata</taxon>
        <taxon>Stylommatophora</taxon>
        <taxon>Helicina</taxon>
        <taxon>Arionoidea</taxon>
        <taxon>Arionidae</taxon>
        <taxon>Arion</taxon>
    </lineage>
</organism>
<sequence>MQHVLCGTSFSSQVACADFKCFATDYIISPHIIVIHDMSFNRQSFQWLQYIVSVQKNDVEK</sequence>
<accession>A0A0B7B4C8</accession>
<name>A0A0B7B4C8_9EUPU</name>
<reference evidence="1" key="1">
    <citation type="submission" date="2014-12" db="EMBL/GenBank/DDBJ databases">
        <title>Insight into the proteome of Arion vulgaris.</title>
        <authorList>
            <person name="Aradska J."/>
            <person name="Bulat T."/>
            <person name="Smidak R."/>
            <person name="Sarate P."/>
            <person name="Gangsoo J."/>
            <person name="Sialana F."/>
            <person name="Bilban M."/>
            <person name="Lubec G."/>
        </authorList>
    </citation>
    <scope>NUCLEOTIDE SEQUENCE</scope>
    <source>
        <tissue evidence="1">Skin</tissue>
    </source>
</reference>
<dbReference type="EMBL" id="HACG01041028">
    <property type="protein sequence ID" value="CEK87893.1"/>
    <property type="molecule type" value="Transcribed_RNA"/>
</dbReference>
<evidence type="ECO:0000313" key="1">
    <source>
        <dbReference type="EMBL" id="CEK87893.1"/>
    </source>
</evidence>
<protein>
    <submittedName>
        <fullName evidence="1">Uncharacterized protein</fullName>
    </submittedName>
</protein>
<dbReference type="AlphaFoldDB" id="A0A0B7B4C8"/>
<feature type="non-terminal residue" evidence="1">
    <location>
        <position position="61"/>
    </location>
</feature>